<keyword evidence="1" id="KW-0378">Hydrolase</keyword>
<keyword evidence="1" id="KW-0067">ATP-binding</keyword>
<keyword evidence="1" id="KW-0233">DNA recombination</keyword>
<dbReference type="InterPro" id="IPR010285">
    <property type="entry name" value="DNA_helicase_pif1-like_DEAD"/>
</dbReference>
<dbReference type="GO" id="GO:0043139">
    <property type="term" value="F:5'-3' DNA helicase activity"/>
    <property type="evidence" value="ECO:0007669"/>
    <property type="project" value="UniProtKB-EC"/>
</dbReference>
<dbReference type="GO" id="GO:0006310">
    <property type="term" value="P:DNA recombination"/>
    <property type="evidence" value="ECO:0007669"/>
    <property type="project" value="UniProtKB-KW"/>
</dbReference>
<feature type="non-terminal residue" evidence="3">
    <location>
        <position position="194"/>
    </location>
</feature>
<feature type="domain" description="DNA helicase Pif1-like DEAD-box helicase" evidence="2">
    <location>
        <begin position="90"/>
        <end position="193"/>
    </location>
</feature>
<dbReference type="InterPro" id="IPR027417">
    <property type="entry name" value="P-loop_NTPase"/>
</dbReference>
<dbReference type="EC" id="5.6.2.3" evidence="1"/>
<dbReference type="PANTHER" id="PTHR47642">
    <property type="entry name" value="ATP-DEPENDENT DNA HELICASE"/>
    <property type="match status" value="1"/>
</dbReference>
<dbReference type="GO" id="GO:0016887">
    <property type="term" value="F:ATP hydrolysis activity"/>
    <property type="evidence" value="ECO:0007669"/>
    <property type="project" value="RHEA"/>
</dbReference>
<dbReference type="OrthoDB" id="432234at2759"/>
<dbReference type="Pfam" id="PF05970">
    <property type="entry name" value="PIF1"/>
    <property type="match status" value="1"/>
</dbReference>
<keyword evidence="1" id="KW-0347">Helicase</keyword>
<proteinExistence type="inferred from homology"/>
<dbReference type="Gene3D" id="3.40.50.300">
    <property type="entry name" value="P-loop containing nucleotide triphosphate hydrolases"/>
    <property type="match status" value="1"/>
</dbReference>
<dbReference type="GO" id="GO:0005524">
    <property type="term" value="F:ATP binding"/>
    <property type="evidence" value="ECO:0007669"/>
    <property type="project" value="UniProtKB-KW"/>
</dbReference>
<organism evidence="3 4">
    <name type="scientific">Schizopora paradoxa</name>
    <dbReference type="NCBI Taxonomy" id="27342"/>
    <lineage>
        <taxon>Eukaryota</taxon>
        <taxon>Fungi</taxon>
        <taxon>Dikarya</taxon>
        <taxon>Basidiomycota</taxon>
        <taxon>Agaricomycotina</taxon>
        <taxon>Agaricomycetes</taxon>
        <taxon>Hymenochaetales</taxon>
        <taxon>Schizoporaceae</taxon>
        <taxon>Schizopora</taxon>
    </lineage>
</organism>
<comment type="cofactor">
    <cofactor evidence="1">
        <name>Mg(2+)</name>
        <dbReference type="ChEBI" id="CHEBI:18420"/>
    </cofactor>
</comment>
<protein>
    <recommendedName>
        <fullName evidence="1">ATP-dependent DNA helicase</fullName>
        <ecNumber evidence="1">5.6.2.3</ecNumber>
    </recommendedName>
</protein>
<comment type="catalytic activity">
    <reaction evidence="1">
        <text>ATP + H2O = ADP + phosphate + H(+)</text>
        <dbReference type="Rhea" id="RHEA:13065"/>
        <dbReference type="ChEBI" id="CHEBI:15377"/>
        <dbReference type="ChEBI" id="CHEBI:15378"/>
        <dbReference type="ChEBI" id="CHEBI:30616"/>
        <dbReference type="ChEBI" id="CHEBI:43474"/>
        <dbReference type="ChEBI" id="CHEBI:456216"/>
        <dbReference type="EC" id="5.6.2.3"/>
    </reaction>
</comment>
<dbReference type="InterPro" id="IPR051055">
    <property type="entry name" value="PIF1_helicase"/>
</dbReference>
<evidence type="ECO:0000313" key="4">
    <source>
        <dbReference type="Proteomes" id="UP000053477"/>
    </source>
</evidence>
<keyword evidence="1" id="KW-0227">DNA damage</keyword>
<dbReference type="Proteomes" id="UP000053477">
    <property type="component" value="Unassembled WGS sequence"/>
</dbReference>
<dbReference type="GO" id="GO:0000723">
    <property type="term" value="P:telomere maintenance"/>
    <property type="evidence" value="ECO:0007669"/>
    <property type="project" value="InterPro"/>
</dbReference>
<evidence type="ECO:0000313" key="3">
    <source>
        <dbReference type="EMBL" id="KLO10934.1"/>
    </source>
</evidence>
<gene>
    <name evidence="3" type="ORF">SCHPADRAFT_831877</name>
</gene>
<dbReference type="AlphaFoldDB" id="A0A0H2RGJ5"/>
<evidence type="ECO:0000256" key="1">
    <source>
        <dbReference type="RuleBase" id="RU363044"/>
    </source>
</evidence>
<name>A0A0H2RGJ5_9AGAM</name>
<sequence>MDTEISKLVILRDPSFSKKEIKTKVNCTLLTHELQEKGLYLSPQEIVDDISKKNSLNKMQKIAFHIIASKFFEVLTARLGGEHDTVDPLRLFLCGPGGTGKTHVVRCLQEVMRAFNSEHCIRFLAPTGTAASLLDGMTCHKGLGLKISSGKKSKRINTGDSLDYKWKDVEFLFIDEVSLISLQVLCEMDHALRL</sequence>
<reference evidence="3 4" key="1">
    <citation type="submission" date="2015-04" db="EMBL/GenBank/DDBJ databases">
        <title>Complete genome sequence of Schizopora paradoxa KUC8140, a cosmopolitan wood degrader in East Asia.</title>
        <authorList>
            <consortium name="DOE Joint Genome Institute"/>
            <person name="Min B."/>
            <person name="Park H."/>
            <person name="Jang Y."/>
            <person name="Kim J.-J."/>
            <person name="Kim K.H."/>
            <person name="Pangilinan J."/>
            <person name="Lipzen A."/>
            <person name="Riley R."/>
            <person name="Grigoriev I.V."/>
            <person name="Spatafora J.W."/>
            <person name="Choi I.-G."/>
        </authorList>
    </citation>
    <scope>NUCLEOTIDE SEQUENCE [LARGE SCALE GENOMIC DNA]</scope>
    <source>
        <strain evidence="3 4">KUC8140</strain>
    </source>
</reference>
<evidence type="ECO:0000259" key="2">
    <source>
        <dbReference type="Pfam" id="PF05970"/>
    </source>
</evidence>
<dbReference type="GO" id="GO:0006281">
    <property type="term" value="P:DNA repair"/>
    <property type="evidence" value="ECO:0007669"/>
    <property type="project" value="UniProtKB-KW"/>
</dbReference>
<dbReference type="InParanoid" id="A0A0H2RGJ5"/>
<keyword evidence="1" id="KW-0547">Nucleotide-binding</keyword>
<comment type="similarity">
    <text evidence="1">Belongs to the helicase family.</text>
</comment>
<dbReference type="SUPFAM" id="SSF52540">
    <property type="entry name" value="P-loop containing nucleoside triphosphate hydrolases"/>
    <property type="match status" value="1"/>
</dbReference>
<dbReference type="STRING" id="27342.A0A0H2RGJ5"/>
<keyword evidence="1" id="KW-0234">DNA repair</keyword>
<keyword evidence="4" id="KW-1185">Reference proteome</keyword>
<dbReference type="EMBL" id="KQ086013">
    <property type="protein sequence ID" value="KLO10934.1"/>
    <property type="molecule type" value="Genomic_DNA"/>
</dbReference>
<accession>A0A0H2RGJ5</accession>